<keyword evidence="11" id="KW-0479">Metal-binding</keyword>
<proteinExistence type="inferred from homology"/>
<dbReference type="Pfam" id="PF17820">
    <property type="entry name" value="PDZ_6"/>
    <property type="match status" value="1"/>
</dbReference>
<dbReference type="OrthoDB" id="9782003at2"/>
<keyword evidence="14" id="KW-1185">Reference proteome</keyword>
<dbReference type="CDD" id="cd23081">
    <property type="entry name" value="cpPDZ_EcRseP-like"/>
    <property type="match status" value="1"/>
</dbReference>
<dbReference type="Pfam" id="PF02163">
    <property type="entry name" value="Peptidase_M50"/>
    <property type="match status" value="1"/>
</dbReference>
<comment type="similarity">
    <text evidence="3 11">Belongs to the peptidase M50B family.</text>
</comment>
<keyword evidence="5 11" id="KW-0812">Transmembrane</keyword>
<dbReference type="InterPro" id="IPR004387">
    <property type="entry name" value="Pept_M50_Zn"/>
</dbReference>
<evidence type="ECO:0000313" key="13">
    <source>
        <dbReference type="EMBL" id="MCR2042735.1"/>
    </source>
</evidence>
<evidence type="ECO:0000259" key="12">
    <source>
        <dbReference type="SMART" id="SM00228"/>
    </source>
</evidence>
<dbReference type="GO" id="GO:0046872">
    <property type="term" value="F:metal ion binding"/>
    <property type="evidence" value="ECO:0007669"/>
    <property type="project" value="UniProtKB-KW"/>
</dbReference>
<dbReference type="CDD" id="cd06163">
    <property type="entry name" value="S2P-M50_PDZ_RseP-like"/>
    <property type="match status" value="1"/>
</dbReference>
<keyword evidence="9 11" id="KW-0482">Metalloprotease</keyword>
<dbReference type="SUPFAM" id="SSF50156">
    <property type="entry name" value="PDZ domain-like"/>
    <property type="match status" value="1"/>
</dbReference>
<dbReference type="PANTHER" id="PTHR42837:SF2">
    <property type="entry name" value="MEMBRANE METALLOPROTEASE ARASP2, CHLOROPLASTIC-RELATED"/>
    <property type="match status" value="1"/>
</dbReference>
<keyword evidence="4" id="KW-0645">Protease</keyword>
<evidence type="ECO:0000256" key="8">
    <source>
        <dbReference type="ARBA" id="ARBA00022989"/>
    </source>
</evidence>
<keyword evidence="6 11" id="KW-0378">Hydrolase</keyword>
<evidence type="ECO:0000256" key="6">
    <source>
        <dbReference type="ARBA" id="ARBA00022801"/>
    </source>
</evidence>
<evidence type="ECO:0000256" key="5">
    <source>
        <dbReference type="ARBA" id="ARBA00022692"/>
    </source>
</evidence>
<dbReference type="InterPro" id="IPR041489">
    <property type="entry name" value="PDZ_6"/>
</dbReference>
<sequence length="335" mass="37065">MITALAAVFVFMMVIMFHEFGHFITAKMVGIKVHEFAIGMGPRIFHKTKGETEYSIRALPIGGYVKMEGEDESSDDPNSFNKKPIGSRILVVVAGAIMNFILAIIVFGIISYVMGMPTTVIDEVIVDTPAYKAGLEPGDKIINVNNKEINSWNNVIKEINNVEPKKDIEIIVLRGSEKKSFTLKPKFDKETGRYLIGITTKTNKSFTSAVKGGVEKTGEILGAMFEFFRMLVTGEIKKGSLSGPVGVIYTVGQAAKYGFMNILYITGLISVNLGFFNLLPIPALDGGRILFMLIELFRGEPLDPEKEGFIHFVGFVLLIILMIYVTYSDIVKFFG</sequence>
<evidence type="ECO:0000256" key="9">
    <source>
        <dbReference type="ARBA" id="ARBA00023049"/>
    </source>
</evidence>
<dbReference type="InterPro" id="IPR036034">
    <property type="entry name" value="PDZ_sf"/>
</dbReference>
<feature type="domain" description="PDZ" evidence="12">
    <location>
        <begin position="103"/>
        <end position="176"/>
    </location>
</feature>
<keyword evidence="10 11" id="KW-0472">Membrane</keyword>
<comment type="caution">
    <text evidence="13">The sequence shown here is derived from an EMBL/GenBank/DDBJ whole genome shotgun (WGS) entry which is preliminary data.</text>
</comment>
<reference evidence="13" key="1">
    <citation type="submission" date="2022-07" db="EMBL/GenBank/DDBJ databases">
        <title>Enhanced cultured diversity of the mouse gut microbiota enables custom-made synthetic communities.</title>
        <authorList>
            <person name="Afrizal A."/>
        </authorList>
    </citation>
    <scope>NUCLEOTIDE SEQUENCE</scope>
    <source>
        <strain evidence="13">DSM 29482</strain>
    </source>
</reference>
<evidence type="ECO:0000256" key="10">
    <source>
        <dbReference type="ARBA" id="ARBA00023136"/>
    </source>
</evidence>
<dbReference type="SMART" id="SM00228">
    <property type="entry name" value="PDZ"/>
    <property type="match status" value="1"/>
</dbReference>
<dbReference type="RefSeq" id="WP_050069805.1">
    <property type="nucleotide sequence ID" value="NZ_CABKTM010000043.1"/>
</dbReference>
<dbReference type="PANTHER" id="PTHR42837">
    <property type="entry name" value="REGULATOR OF SIGMA-E PROTEASE RSEP"/>
    <property type="match status" value="1"/>
</dbReference>
<dbReference type="AlphaFoldDB" id="A0A9X2S3H5"/>
<dbReference type="EMBL" id="JANJZL010000001">
    <property type="protein sequence ID" value="MCR2042735.1"/>
    <property type="molecule type" value="Genomic_DNA"/>
</dbReference>
<dbReference type="GO" id="GO:0004222">
    <property type="term" value="F:metalloendopeptidase activity"/>
    <property type="evidence" value="ECO:0007669"/>
    <property type="project" value="InterPro"/>
</dbReference>
<dbReference type="InterPro" id="IPR008915">
    <property type="entry name" value="Peptidase_M50"/>
</dbReference>
<feature type="transmembrane region" description="Helical" evidence="11">
    <location>
        <begin position="308"/>
        <end position="327"/>
    </location>
</feature>
<dbReference type="Proteomes" id="UP001142078">
    <property type="component" value="Unassembled WGS sequence"/>
</dbReference>
<feature type="transmembrane region" description="Helical" evidence="11">
    <location>
        <begin position="6"/>
        <end position="24"/>
    </location>
</feature>
<dbReference type="EC" id="3.4.24.-" evidence="11"/>
<evidence type="ECO:0000256" key="3">
    <source>
        <dbReference type="ARBA" id="ARBA00007931"/>
    </source>
</evidence>
<dbReference type="NCBIfam" id="TIGR00054">
    <property type="entry name" value="RIP metalloprotease RseP"/>
    <property type="match status" value="1"/>
</dbReference>
<dbReference type="GO" id="GO:0006508">
    <property type="term" value="P:proteolysis"/>
    <property type="evidence" value="ECO:0007669"/>
    <property type="project" value="UniProtKB-KW"/>
</dbReference>
<comment type="subcellular location">
    <subcellularLocation>
        <location evidence="2">Membrane</location>
        <topology evidence="2">Multi-pass membrane protein</topology>
    </subcellularLocation>
</comment>
<evidence type="ECO:0000256" key="1">
    <source>
        <dbReference type="ARBA" id="ARBA00001947"/>
    </source>
</evidence>
<feature type="transmembrane region" description="Helical" evidence="11">
    <location>
        <begin position="89"/>
        <end position="114"/>
    </location>
</feature>
<keyword evidence="7 11" id="KW-0862">Zinc</keyword>
<evidence type="ECO:0000256" key="4">
    <source>
        <dbReference type="ARBA" id="ARBA00022670"/>
    </source>
</evidence>
<accession>A0A9X2S3H5</accession>
<dbReference type="InterPro" id="IPR001478">
    <property type="entry name" value="PDZ"/>
</dbReference>
<evidence type="ECO:0000313" key="14">
    <source>
        <dbReference type="Proteomes" id="UP001142078"/>
    </source>
</evidence>
<gene>
    <name evidence="13" type="primary">rseP</name>
    <name evidence="13" type="ORF">NSA23_01265</name>
</gene>
<comment type="cofactor">
    <cofactor evidence="1 11">
        <name>Zn(2+)</name>
        <dbReference type="ChEBI" id="CHEBI:29105"/>
    </cofactor>
</comment>
<dbReference type="GO" id="GO:0016020">
    <property type="term" value="C:membrane"/>
    <property type="evidence" value="ECO:0007669"/>
    <property type="project" value="UniProtKB-SubCell"/>
</dbReference>
<organism evidence="13 14">
    <name type="scientific">Anaerosalibacter massiliensis</name>
    <dbReference type="NCBI Taxonomy" id="1347392"/>
    <lineage>
        <taxon>Bacteria</taxon>
        <taxon>Bacillati</taxon>
        <taxon>Bacillota</taxon>
        <taxon>Tissierellia</taxon>
        <taxon>Tissierellales</taxon>
        <taxon>Sporanaerobacteraceae</taxon>
        <taxon>Anaerosalibacter</taxon>
    </lineage>
</organism>
<feature type="transmembrane region" description="Helical" evidence="11">
    <location>
        <begin position="262"/>
        <end position="287"/>
    </location>
</feature>
<protein>
    <recommendedName>
        <fullName evidence="11">Zinc metalloprotease</fullName>
        <ecNumber evidence="11">3.4.24.-</ecNumber>
    </recommendedName>
</protein>
<dbReference type="Gene3D" id="2.30.42.10">
    <property type="match status" value="1"/>
</dbReference>
<name>A0A9X2S3H5_9FIRM</name>
<keyword evidence="8 11" id="KW-1133">Transmembrane helix</keyword>
<evidence type="ECO:0000256" key="2">
    <source>
        <dbReference type="ARBA" id="ARBA00004141"/>
    </source>
</evidence>
<evidence type="ECO:0000256" key="11">
    <source>
        <dbReference type="RuleBase" id="RU362031"/>
    </source>
</evidence>
<evidence type="ECO:0000256" key="7">
    <source>
        <dbReference type="ARBA" id="ARBA00022833"/>
    </source>
</evidence>